<accession>A0ABP5QDL7</accession>
<keyword evidence="3" id="KW-1185">Reference proteome</keyword>
<gene>
    <name evidence="2" type="ORF">GCM10010104_24680</name>
</gene>
<evidence type="ECO:0000313" key="2">
    <source>
        <dbReference type="EMBL" id="GAA2230383.1"/>
    </source>
</evidence>
<sequence length="69" mass="7325">MGVTATTVRAVNGWTARWAGASEDGTVFSATGVWPLLAHLGDRAGARRGPSWRRLSGSPPGKRRMPHAN</sequence>
<name>A0ABP5QDL7_9ACTN</name>
<dbReference type="EMBL" id="BAAART010000055">
    <property type="protein sequence ID" value="GAA2230383.1"/>
    <property type="molecule type" value="Genomic_DNA"/>
</dbReference>
<reference evidence="3" key="1">
    <citation type="journal article" date="2019" name="Int. J. Syst. Evol. Microbiol.">
        <title>The Global Catalogue of Microorganisms (GCM) 10K type strain sequencing project: providing services to taxonomists for standard genome sequencing and annotation.</title>
        <authorList>
            <consortium name="The Broad Institute Genomics Platform"/>
            <consortium name="The Broad Institute Genome Sequencing Center for Infectious Disease"/>
            <person name="Wu L."/>
            <person name="Ma J."/>
        </authorList>
    </citation>
    <scope>NUCLEOTIDE SEQUENCE [LARGE SCALE GENOMIC DNA]</scope>
    <source>
        <strain evidence="3">JCM 3053</strain>
    </source>
</reference>
<dbReference type="Proteomes" id="UP001501474">
    <property type="component" value="Unassembled WGS sequence"/>
</dbReference>
<organism evidence="2 3">
    <name type="scientific">Streptomyces indiaensis</name>
    <dbReference type="NCBI Taxonomy" id="284033"/>
    <lineage>
        <taxon>Bacteria</taxon>
        <taxon>Bacillati</taxon>
        <taxon>Actinomycetota</taxon>
        <taxon>Actinomycetes</taxon>
        <taxon>Kitasatosporales</taxon>
        <taxon>Streptomycetaceae</taxon>
        <taxon>Streptomyces</taxon>
    </lineage>
</organism>
<evidence type="ECO:0000256" key="1">
    <source>
        <dbReference type="SAM" id="MobiDB-lite"/>
    </source>
</evidence>
<feature type="region of interest" description="Disordered" evidence="1">
    <location>
        <begin position="44"/>
        <end position="69"/>
    </location>
</feature>
<proteinExistence type="predicted"/>
<protein>
    <submittedName>
        <fullName evidence="2">Uncharacterized protein</fullName>
    </submittedName>
</protein>
<evidence type="ECO:0000313" key="3">
    <source>
        <dbReference type="Proteomes" id="UP001501474"/>
    </source>
</evidence>
<comment type="caution">
    <text evidence="2">The sequence shown here is derived from an EMBL/GenBank/DDBJ whole genome shotgun (WGS) entry which is preliminary data.</text>
</comment>